<keyword evidence="2 5" id="KW-0812">Transmembrane</keyword>
<keyword evidence="3 5" id="KW-1133">Transmembrane helix</keyword>
<proteinExistence type="predicted"/>
<feature type="transmembrane region" description="Helical" evidence="5">
    <location>
        <begin position="172"/>
        <end position="190"/>
    </location>
</feature>
<feature type="transmembrane region" description="Helical" evidence="5">
    <location>
        <begin position="90"/>
        <end position="108"/>
    </location>
</feature>
<keyword evidence="4 5" id="KW-0472">Membrane</keyword>
<evidence type="ECO:0000256" key="4">
    <source>
        <dbReference type="ARBA" id="ARBA00023136"/>
    </source>
</evidence>
<evidence type="ECO:0000256" key="1">
    <source>
        <dbReference type="ARBA" id="ARBA00004141"/>
    </source>
</evidence>
<dbReference type="Pfam" id="PF20401">
    <property type="entry name" value="Rhomboid_2"/>
    <property type="match status" value="1"/>
</dbReference>
<accession>A0ABZ1EZ42</accession>
<keyword evidence="7" id="KW-1185">Reference proteome</keyword>
<evidence type="ECO:0000256" key="5">
    <source>
        <dbReference type="SAM" id="Phobius"/>
    </source>
</evidence>
<evidence type="ECO:0000313" key="6">
    <source>
        <dbReference type="EMBL" id="WSB09298.1"/>
    </source>
</evidence>
<dbReference type="RefSeq" id="WP_326704429.1">
    <property type="nucleotide sequence ID" value="NZ_CP108861.1"/>
</dbReference>
<dbReference type="InterPro" id="IPR046862">
    <property type="entry name" value="Rhomboid_2"/>
</dbReference>
<comment type="subcellular location">
    <subcellularLocation>
        <location evidence="1">Membrane</location>
        <topology evidence="1">Multi-pass membrane protein</topology>
    </subcellularLocation>
</comment>
<evidence type="ECO:0000313" key="7">
    <source>
        <dbReference type="Proteomes" id="UP001356428"/>
    </source>
</evidence>
<name>A0ABZ1EZ42_9ACTN</name>
<sequence length="229" mass="25240">MPRKRPGPTTKGNGKPAGLRATAVRHWITTAPGTYIWLTVLFVTTVVLHRMSPAFEDAFLRDRSTNLHELSQNPVRVLISSAFWIDGGRWLPYAVLFTVFHATAEHWLGTLRWLAVAVAAHVVATLVSEGVLAWAIRQDHAPQSAADARDIGVSYALAGVIAVLTYRVPRPWPYVYAFAVLVFYGIPLVADGRTFTDVGHFTAVLTGLACYPLTRNARERGETKHPTAQ</sequence>
<evidence type="ECO:0000256" key="2">
    <source>
        <dbReference type="ARBA" id="ARBA00022692"/>
    </source>
</evidence>
<dbReference type="Gene3D" id="1.20.1540.10">
    <property type="entry name" value="Rhomboid-like"/>
    <property type="match status" value="1"/>
</dbReference>
<organism evidence="6 7">
    <name type="scientific">Streptomyces cyaneofuscatus</name>
    <dbReference type="NCBI Taxonomy" id="66883"/>
    <lineage>
        <taxon>Bacteria</taxon>
        <taxon>Bacillati</taxon>
        <taxon>Actinomycetota</taxon>
        <taxon>Actinomycetes</taxon>
        <taxon>Kitasatosporales</taxon>
        <taxon>Streptomycetaceae</taxon>
        <taxon>Streptomyces</taxon>
    </lineage>
</organism>
<protein>
    <recommendedName>
        <fullName evidence="8">Rhomboid family intramembrane serine protease</fullName>
    </recommendedName>
</protein>
<feature type="transmembrane region" description="Helical" evidence="5">
    <location>
        <begin position="114"/>
        <end position="136"/>
    </location>
</feature>
<feature type="transmembrane region" description="Helical" evidence="5">
    <location>
        <begin position="34"/>
        <end position="51"/>
    </location>
</feature>
<evidence type="ECO:0008006" key="8">
    <source>
        <dbReference type="Google" id="ProtNLM"/>
    </source>
</evidence>
<dbReference type="Proteomes" id="UP001356428">
    <property type="component" value="Chromosome"/>
</dbReference>
<gene>
    <name evidence="6" type="ORF">OG849_19680</name>
</gene>
<dbReference type="InterPro" id="IPR035952">
    <property type="entry name" value="Rhomboid-like_sf"/>
</dbReference>
<feature type="transmembrane region" description="Helical" evidence="5">
    <location>
        <begin position="148"/>
        <end position="166"/>
    </location>
</feature>
<dbReference type="EMBL" id="CP109083">
    <property type="protein sequence ID" value="WSB09298.1"/>
    <property type="molecule type" value="Genomic_DNA"/>
</dbReference>
<dbReference type="SUPFAM" id="SSF144091">
    <property type="entry name" value="Rhomboid-like"/>
    <property type="match status" value="1"/>
</dbReference>
<evidence type="ECO:0000256" key="3">
    <source>
        <dbReference type="ARBA" id="ARBA00022989"/>
    </source>
</evidence>
<reference evidence="6 7" key="1">
    <citation type="submission" date="2022-10" db="EMBL/GenBank/DDBJ databases">
        <title>The complete genomes of actinobacterial strains from the NBC collection.</title>
        <authorList>
            <person name="Joergensen T.S."/>
            <person name="Alvarez Arevalo M."/>
            <person name="Sterndorff E.B."/>
            <person name="Faurdal D."/>
            <person name="Vuksanovic O."/>
            <person name="Mourched A.-S."/>
            <person name="Charusanti P."/>
            <person name="Shaw S."/>
            <person name="Blin K."/>
            <person name="Weber T."/>
        </authorList>
    </citation>
    <scope>NUCLEOTIDE SEQUENCE [LARGE SCALE GENOMIC DNA]</scope>
    <source>
        <strain evidence="6 7">NBC 01792</strain>
    </source>
</reference>